<accession>A0A0K0DD10</accession>
<dbReference type="Pfam" id="PF14473">
    <property type="entry name" value="RD3"/>
    <property type="match status" value="1"/>
</dbReference>
<organism evidence="1 2">
    <name type="scientific">Angiostrongylus cantonensis</name>
    <name type="common">Rat lungworm</name>
    <dbReference type="NCBI Taxonomy" id="6313"/>
    <lineage>
        <taxon>Eukaryota</taxon>
        <taxon>Metazoa</taxon>
        <taxon>Ecdysozoa</taxon>
        <taxon>Nematoda</taxon>
        <taxon>Chromadorea</taxon>
        <taxon>Rhabditida</taxon>
        <taxon>Rhabditina</taxon>
        <taxon>Rhabditomorpha</taxon>
        <taxon>Strongyloidea</taxon>
        <taxon>Metastrongylidae</taxon>
        <taxon>Angiostrongylus</taxon>
    </lineage>
</organism>
<dbReference type="WBParaSite" id="ACAC_0000853401-mRNA-1">
    <property type="protein sequence ID" value="ACAC_0000853401-mRNA-1"/>
    <property type="gene ID" value="ACAC_0000853401"/>
</dbReference>
<sequence>MLKWLFDMAVGRLATEKDDDVDYDKISGNDDTMMIDLILYDVEAIVFAFETERELHKSRECLRNRVPDYSWLVTDTSQKPKKYLTLSERSRLQRACERIRPEEWSKLINLWKARSKVCQ</sequence>
<proteinExistence type="predicted"/>
<reference evidence="1" key="1">
    <citation type="submission" date="2012-09" db="EMBL/GenBank/DDBJ databases">
        <authorList>
            <person name="Martin A.A."/>
        </authorList>
    </citation>
    <scope>NUCLEOTIDE SEQUENCE</scope>
</reference>
<evidence type="ECO:0000313" key="1">
    <source>
        <dbReference type="Proteomes" id="UP000035642"/>
    </source>
</evidence>
<dbReference type="InterPro" id="IPR028092">
    <property type="entry name" value="RD3"/>
</dbReference>
<keyword evidence="1" id="KW-1185">Reference proteome</keyword>
<dbReference type="Proteomes" id="UP000035642">
    <property type="component" value="Unassembled WGS sequence"/>
</dbReference>
<protein>
    <submittedName>
        <fullName evidence="2">Sin3a_C domain-containing protein</fullName>
    </submittedName>
</protein>
<reference evidence="2" key="2">
    <citation type="submission" date="2017-02" db="UniProtKB">
        <authorList>
            <consortium name="WormBaseParasite"/>
        </authorList>
    </citation>
    <scope>IDENTIFICATION</scope>
</reference>
<evidence type="ECO:0000313" key="2">
    <source>
        <dbReference type="WBParaSite" id="ACAC_0000853401-mRNA-1"/>
    </source>
</evidence>
<dbReference type="PANTHER" id="PTHR28489">
    <property type="entry name" value="RENTINAL DEGENERATION 3-LIKE"/>
    <property type="match status" value="1"/>
</dbReference>
<dbReference type="PANTHER" id="PTHR28489:SF2">
    <property type="entry name" value="RENTINAL DEGENERATION 3-LIKE"/>
    <property type="match status" value="1"/>
</dbReference>
<dbReference type="AlphaFoldDB" id="A0A0K0DD10"/>
<name>A0A0K0DD10_ANGCA</name>